<feature type="compositionally biased region" description="Basic and acidic residues" evidence="1">
    <location>
        <begin position="373"/>
        <end position="384"/>
    </location>
</feature>
<proteinExistence type="predicted"/>
<dbReference type="EMBL" id="JAIFTL010000017">
    <property type="protein sequence ID" value="KAG9326582.1"/>
    <property type="molecule type" value="Genomic_DNA"/>
</dbReference>
<sequence length="655" mass="73442">MEPNVCLRFFLGPTNLGILRRLDEVMKNHLVIVHQHDYRFDVYGRPRDIAAAITHSLLITQPQPSTQQTVADAASSLDSTASVDVGSNYGTSSKFSQSLSTSPRSSGASRKHPTQHDRGIATQEQSLSRAMKSVSLKESCLQHATLNDDEHMPVESRLEKTKMKKTKKAFAARGEWKTDYHQEKERLALLADPLGSSSQLHVQTEHPPLVIVLSMRLRITHYLLHISGCFLSYLYDGQSLEECARKGIALSDLQNRAKQAGLSVASSRNPVPMSTTEFPIWLQVSDLRAMELILLGVARALATEPFHSRISRLLSEDESTLRAKWDDYLMEHRSNSVTDDDQWVTSASDKGKDKSDGDDPQLSWDPQVQELETEPRDHLRDWNGPRRRHTQDNYASPPCVLDRTASGNGNFVVKETHTSNGWYEGQSWNSNEHITRDRSRSSRSEVYTPVDSTRGGDHALECYFLDQDTLPTRDQWDPGNDEYQNSQYTNRGSTRVELQGGRHPASSVWGDLWDQRESSYTQIYRVKRHKMTIFVNSAKPSTDTVLVLKHRLVKALSAVNSKDIAVAAVTSPADIQLHITSSKDPSSYIELKNTDTLAAAGFVDQQVVAMTLKTPSGAWEDIYIAQPDALADLDDLMDEPEEVEVSRSSKGKERA</sequence>
<dbReference type="Proteomes" id="UP000717515">
    <property type="component" value="Unassembled WGS sequence"/>
</dbReference>
<comment type="caution">
    <text evidence="2">The sequence shown here is derived from an EMBL/GenBank/DDBJ whole genome shotgun (WGS) entry which is preliminary data.</text>
</comment>
<feature type="compositionally biased region" description="Low complexity" evidence="1">
    <location>
        <begin position="92"/>
        <end position="102"/>
    </location>
</feature>
<feature type="compositionally biased region" description="Basic and acidic residues" evidence="1">
    <location>
        <begin position="433"/>
        <end position="443"/>
    </location>
</feature>
<feature type="region of interest" description="Disordered" evidence="1">
    <location>
        <begin position="92"/>
        <end position="128"/>
    </location>
</feature>
<accession>A0A9P8A901</accession>
<evidence type="ECO:0000313" key="3">
    <source>
        <dbReference type="Proteomes" id="UP000717515"/>
    </source>
</evidence>
<gene>
    <name evidence="2" type="ORF">KVV02_001509</name>
</gene>
<reference evidence="2" key="1">
    <citation type="submission" date="2021-07" db="EMBL/GenBank/DDBJ databases">
        <title>Draft genome of Mortierella alpina, strain LL118, isolated from an aspen leaf litter sample.</title>
        <authorList>
            <person name="Yang S."/>
            <person name="Vinatzer B.A."/>
        </authorList>
    </citation>
    <scope>NUCLEOTIDE SEQUENCE</scope>
    <source>
        <strain evidence="2">LL118</strain>
    </source>
</reference>
<protein>
    <submittedName>
        <fullName evidence="2">Uncharacterized protein</fullName>
    </submittedName>
</protein>
<evidence type="ECO:0000256" key="1">
    <source>
        <dbReference type="SAM" id="MobiDB-lite"/>
    </source>
</evidence>
<feature type="region of interest" description="Disordered" evidence="1">
    <location>
        <begin position="432"/>
        <end position="452"/>
    </location>
</feature>
<organism evidence="2 3">
    <name type="scientific">Mortierella alpina</name>
    <name type="common">Oleaginous fungus</name>
    <name type="synonym">Mortierella renispora</name>
    <dbReference type="NCBI Taxonomy" id="64518"/>
    <lineage>
        <taxon>Eukaryota</taxon>
        <taxon>Fungi</taxon>
        <taxon>Fungi incertae sedis</taxon>
        <taxon>Mucoromycota</taxon>
        <taxon>Mortierellomycotina</taxon>
        <taxon>Mortierellomycetes</taxon>
        <taxon>Mortierellales</taxon>
        <taxon>Mortierellaceae</taxon>
        <taxon>Mortierella</taxon>
    </lineage>
</organism>
<dbReference type="AlphaFoldDB" id="A0A9P8A901"/>
<feature type="region of interest" description="Disordered" evidence="1">
    <location>
        <begin position="340"/>
        <end position="402"/>
    </location>
</feature>
<name>A0A9P8A901_MORAP</name>
<evidence type="ECO:0000313" key="2">
    <source>
        <dbReference type="EMBL" id="KAG9326582.1"/>
    </source>
</evidence>